<protein>
    <submittedName>
        <fullName evidence="1">Uncharacterized protein</fullName>
    </submittedName>
</protein>
<sequence length="64" mass="7219">MLPGKGKRLSKMFQYQIMQDLLTDIMRRASLWIARGTRTEKVFLIGAEVVAGCKVHLSPTVPTE</sequence>
<name>A0A645G944_9ZZZZ</name>
<comment type="caution">
    <text evidence="1">The sequence shown here is derived from an EMBL/GenBank/DDBJ whole genome shotgun (WGS) entry which is preliminary data.</text>
</comment>
<gene>
    <name evidence="1" type="ORF">SDC9_169702</name>
</gene>
<dbReference type="AlphaFoldDB" id="A0A645G944"/>
<proteinExistence type="predicted"/>
<accession>A0A645G944</accession>
<reference evidence="1" key="1">
    <citation type="submission" date="2019-08" db="EMBL/GenBank/DDBJ databases">
        <authorList>
            <person name="Kucharzyk K."/>
            <person name="Murdoch R.W."/>
            <person name="Higgins S."/>
            <person name="Loffler F."/>
        </authorList>
    </citation>
    <scope>NUCLEOTIDE SEQUENCE</scope>
</reference>
<organism evidence="1">
    <name type="scientific">bioreactor metagenome</name>
    <dbReference type="NCBI Taxonomy" id="1076179"/>
    <lineage>
        <taxon>unclassified sequences</taxon>
        <taxon>metagenomes</taxon>
        <taxon>ecological metagenomes</taxon>
    </lineage>
</organism>
<evidence type="ECO:0000313" key="1">
    <source>
        <dbReference type="EMBL" id="MPN22319.1"/>
    </source>
</evidence>
<dbReference type="EMBL" id="VSSQ01070537">
    <property type="protein sequence ID" value="MPN22319.1"/>
    <property type="molecule type" value="Genomic_DNA"/>
</dbReference>